<feature type="signal peptide" evidence="2">
    <location>
        <begin position="1"/>
        <end position="36"/>
    </location>
</feature>
<dbReference type="AlphaFoldDB" id="A0A538SEB1"/>
<reference evidence="3 4" key="1">
    <citation type="journal article" date="2019" name="Nat. Microbiol.">
        <title>Mediterranean grassland soil C-N compound turnover is dependent on rainfall and depth, and is mediated by genomically divergent microorganisms.</title>
        <authorList>
            <person name="Diamond S."/>
            <person name="Andeer P.F."/>
            <person name="Li Z."/>
            <person name="Crits-Christoph A."/>
            <person name="Burstein D."/>
            <person name="Anantharaman K."/>
            <person name="Lane K.R."/>
            <person name="Thomas B.C."/>
            <person name="Pan C."/>
            <person name="Northen T.R."/>
            <person name="Banfield J.F."/>
        </authorList>
    </citation>
    <scope>NUCLEOTIDE SEQUENCE [LARGE SCALE GENOMIC DNA]</scope>
    <source>
        <strain evidence="3">WS_1</strain>
    </source>
</reference>
<feature type="compositionally biased region" description="Basic and acidic residues" evidence="1">
    <location>
        <begin position="741"/>
        <end position="759"/>
    </location>
</feature>
<proteinExistence type="predicted"/>
<dbReference type="Proteomes" id="UP000316292">
    <property type="component" value="Unassembled WGS sequence"/>
</dbReference>
<feature type="compositionally biased region" description="Basic and acidic residues" evidence="1">
    <location>
        <begin position="767"/>
        <end position="799"/>
    </location>
</feature>
<dbReference type="EMBL" id="VBOR01000053">
    <property type="protein sequence ID" value="TMQ49715.1"/>
    <property type="molecule type" value="Genomic_DNA"/>
</dbReference>
<feature type="compositionally biased region" description="Pro residues" evidence="1">
    <location>
        <begin position="724"/>
        <end position="737"/>
    </location>
</feature>
<sequence>MPSPRWIHSSIPPRIARFLAVLGVAACLAAAMTARADDAGWPRQFDSPSGSFVIYQPQPEHLDGDVLTGRAAFSLQKSEDQNPVYGVLWYTEHIEVDRDSSVVTARNLDVTKVRLPGITPDEADRYEQLVETQAAGWDLSGSVEELQVGLAAAEQERASVAGLDNAPPKILFHTRRAILVVYDGAPVFEPIEGSAFQRAANTPYAVIFDPRNRSYYLNGANLWYRANDPLGPWSDIENPPAAVRQIFPPDTSASDQVAGPPPEVLTATEPTELIATDGPPRYAPLAGDALLYMANTESDVVLEVETQSLYVLISGRWFRSQSTDGPWTFVRGDQLPQSFRRVPPDSPKGNILASVAGTDQAEDAIADAEIPQTSAIQRSDRSFQATYDGEPQFERIEGTDLQYAVNTDAEVILADGRYYACDQGVWYISDDPEGPWSVSDTRPLGIEDIPPDCPVYDVRYVYVYDSTPDVVYVGYLPGYLGCYPYYGTVVYGTGYRYGSWRSRHHYVPRRFTWGFHARYNPWLSRWSFGQSYGSGFLRVGTRWHTAPSPVTARSRSMWFGPGGFRRPLLTQDLTLLRTRPPGRMRTRVSDGLPANVYNRTENIVRVDRNAERIRVRSIVRPIARPATVRDDIFAGKDGKVYRRDTRGKWQVGTGTAWKPTILPTATPATRNSRPDVARQRGDAAVEHRMPVTKEEQPEENRPAPSQDRSTARPERPAPRQERQAPPPEKPAPAPDAPTPGDLEREYHARERADRGDHSEVTPPPDRPAPREEQRPRAEDSQRERPSQRSRENLRPERNR</sequence>
<accession>A0A538SEB1</accession>
<keyword evidence="2" id="KW-0732">Signal</keyword>
<evidence type="ECO:0000256" key="2">
    <source>
        <dbReference type="SAM" id="SignalP"/>
    </source>
</evidence>
<evidence type="ECO:0000256" key="1">
    <source>
        <dbReference type="SAM" id="MobiDB-lite"/>
    </source>
</evidence>
<feature type="region of interest" description="Disordered" evidence="1">
    <location>
        <begin position="655"/>
        <end position="799"/>
    </location>
</feature>
<comment type="caution">
    <text evidence="3">The sequence shown here is derived from an EMBL/GenBank/DDBJ whole genome shotgun (WGS) entry which is preliminary data.</text>
</comment>
<feature type="compositionally biased region" description="Basic and acidic residues" evidence="1">
    <location>
        <begin position="672"/>
        <end position="701"/>
    </location>
</feature>
<organism evidence="3 4">
    <name type="scientific">Eiseniibacteriota bacterium</name>
    <dbReference type="NCBI Taxonomy" id="2212470"/>
    <lineage>
        <taxon>Bacteria</taxon>
        <taxon>Candidatus Eiseniibacteriota</taxon>
    </lineage>
</organism>
<feature type="chain" id="PRO_5021738660" evidence="2">
    <location>
        <begin position="37"/>
        <end position="799"/>
    </location>
</feature>
<evidence type="ECO:0000313" key="3">
    <source>
        <dbReference type="EMBL" id="TMQ49715.1"/>
    </source>
</evidence>
<protein>
    <submittedName>
        <fullName evidence="3">Carbohydrate-binding family V/XII</fullName>
    </submittedName>
</protein>
<gene>
    <name evidence="3" type="ORF">E6K71_04185</name>
</gene>
<name>A0A538SEB1_UNCEI</name>
<evidence type="ECO:0000313" key="4">
    <source>
        <dbReference type="Proteomes" id="UP000316292"/>
    </source>
</evidence>
<feature type="compositionally biased region" description="Basic and acidic residues" evidence="1">
    <location>
        <begin position="709"/>
        <end position="722"/>
    </location>
</feature>